<feature type="domain" description="DPH-type MB" evidence="7">
    <location>
        <begin position="94"/>
        <end position="155"/>
    </location>
</feature>
<comment type="similarity">
    <text evidence="1">Belongs to the DPH4 family.</text>
</comment>
<dbReference type="InterPro" id="IPR036869">
    <property type="entry name" value="J_dom_sf"/>
</dbReference>
<evidence type="ECO:0000259" key="6">
    <source>
        <dbReference type="PROSITE" id="PS50076"/>
    </source>
</evidence>
<dbReference type="GO" id="GO:0008198">
    <property type="term" value="F:ferrous iron binding"/>
    <property type="evidence" value="ECO:0007669"/>
    <property type="project" value="TreeGrafter"/>
</dbReference>
<evidence type="ECO:0000313" key="8">
    <source>
        <dbReference type="Proteomes" id="UP000515146"/>
    </source>
</evidence>
<protein>
    <submittedName>
        <fullName evidence="9">DPH4 homolog</fullName>
    </submittedName>
</protein>
<feature type="region of interest" description="Disordered" evidence="5">
    <location>
        <begin position="36"/>
        <end position="56"/>
    </location>
</feature>
<dbReference type="SUPFAM" id="SSF46565">
    <property type="entry name" value="Chaperone J-domain"/>
    <property type="match status" value="1"/>
</dbReference>
<gene>
    <name evidence="9" type="primary">LOC113789401</name>
</gene>
<dbReference type="AlphaFoldDB" id="A0A6P6XPF9"/>
<dbReference type="GO" id="GO:0001671">
    <property type="term" value="F:ATPase activator activity"/>
    <property type="evidence" value="ECO:0007669"/>
    <property type="project" value="TreeGrafter"/>
</dbReference>
<dbReference type="PANTHER" id="PTHR45255:SF1">
    <property type="entry name" value="DNAJ HOMOLOG SUBFAMILY C MEMBER 24"/>
    <property type="match status" value="1"/>
</dbReference>
<evidence type="ECO:0000256" key="5">
    <source>
        <dbReference type="SAM" id="MobiDB-lite"/>
    </source>
</evidence>
<dbReference type="SUPFAM" id="SSF144217">
    <property type="entry name" value="CSL zinc finger"/>
    <property type="match status" value="1"/>
</dbReference>
<evidence type="ECO:0000256" key="4">
    <source>
        <dbReference type="ARBA" id="ARBA00023004"/>
    </source>
</evidence>
<accession>A0A6P6XPF9</accession>
<evidence type="ECO:0000313" key="9">
    <source>
        <dbReference type="RefSeq" id="XP_027194731.1"/>
    </source>
</evidence>
<keyword evidence="3" id="KW-0862">Zinc</keyword>
<dbReference type="InParanoid" id="A0A6P6XPF9"/>
<proteinExistence type="inferred from homology"/>
<dbReference type="KEGG" id="dpte:113789401"/>
<dbReference type="SMART" id="SM00271">
    <property type="entry name" value="DnaJ"/>
    <property type="match status" value="1"/>
</dbReference>
<dbReference type="Gene3D" id="1.10.287.110">
    <property type="entry name" value="DnaJ domain"/>
    <property type="match status" value="1"/>
</dbReference>
<name>A0A6P6XPF9_DERPT</name>
<evidence type="ECO:0000256" key="3">
    <source>
        <dbReference type="ARBA" id="ARBA00022833"/>
    </source>
</evidence>
<dbReference type="OMA" id="WSSAYAY"/>
<dbReference type="PROSITE" id="PS50076">
    <property type="entry name" value="DNAJ_2"/>
    <property type="match status" value="1"/>
</dbReference>
<dbReference type="PRINTS" id="PR00625">
    <property type="entry name" value="JDOMAIN"/>
</dbReference>
<keyword evidence="8" id="KW-1185">Reference proteome</keyword>
<dbReference type="InterPro" id="IPR001623">
    <property type="entry name" value="DnaJ_domain"/>
</dbReference>
<dbReference type="Pfam" id="PF00226">
    <property type="entry name" value="DnaJ"/>
    <property type="match status" value="1"/>
</dbReference>
<dbReference type="OrthoDB" id="66964at2759"/>
<dbReference type="InterPro" id="IPR007872">
    <property type="entry name" value="DPH_MB_dom"/>
</dbReference>
<keyword evidence="4" id="KW-0408">Iron</keyword>
<organism evidence="8 9">
    <name type="scientific">Dermatophagoides pteronyssinus</name>
    <name type="common">European house dust mite</name>
    <dbReference type="NCBI Taxonomy" id="6956"/>
    <lineage>
        <taxon>Eukaryota</taxon>
        <taxon>Metazoa</taxon>
        <taxon>Ecdysozoa</taxon>
        <taxon>Arthropoda</taxon>
        <taxon>Chelicerata</taxon>
        <taxon>Arachnida</taxon>
        <taxon>Acari</taxon>
        <taxon>Acariformes</taxon>
        <taxon>Sarcoptiformes</taxon>
        <taxon>Astigmata</taxon>
        <taxon>Psoroptidia</taxon>
        <taxon>Analgoidea</taxon>
        <taxon>Pyroglyphidae</taxon>
        <taxon>Dermatophagoidinae</taxon>
        <taxon>Dermatophagoides</taxon>
    </lineage>
</organism>
<reference evidence="9" key="1">
    <citation type="submission" date="2025-08" db="UniProtKB">
        <authorList>
            <consortium name="RefSeq"/>
        </authorList>
    </citation>
    <scope>IDENTIFICATION</scope>
    <source>
        <strain evidence="9">Airmid</strain>
    </source>
</reference>
<dbReference type="FunCoup" id="A0A6P6XPF9">
    <property type="interactions" value="1077"/>
</dbReference>
<dbReference type="InterPro" id="IPR036671">
    <property type="entry name" value="DPH_MB_sf"/>
</dbReference>
<dbReference type="RefSeq" id="XP_027194731.1">
    <property type="nucleotide sequence ID" value="XM_027338930.1"/>
</dbReference>
<dbReference type="PROSITE" id="PS51074">
    <property type="entry name" value="DPH_MB"/>
    <property type="match status" value="1"/>
</dbReference>
<dbReference type="PANTHER" id="PTHR45255">
    <property type="entry name" value="DNAJ HOMOLOG SUBFAMILY C MEMBER 24"/>
    <property type="match status" value="1"/>
</dbReference>
<dbReference type="Proteomes" id="UP000515146">
    <property type="component" value="Unplaced"/>
</dbReference>
<evidence type="ECO:0000256" key="2">
    <source>
        <dbReference type="ARBA" id="ARBA00022723"/>
    </source>
</evidence>
<dbReference type="Gene3D" id="3.10.660.10">
    <property type="entry name" value="DPH Zinc finger"/>
    <property type="match status" value="1"/>
</dbReference>
<dbReference type="Pfam" id="PF05207">
    <property type="entry name" value="Zn_ribbon_CSL"/>
    <property type="match status" value="1"/>
</dbReference>
<sequence>MANNNDTNLYNILGCNEDATIDDIRKNYKKLALQCHPDKRNQQQSTNDDNDDVGHTIRPEFSQLNQAATILSDKHSKFCYDSTLLAKKLPETIINDEINRQDFYKDDNGNLVYDCRCGGHFRIIDSYCPSQSTSSSQSMIIIDCDCCSLSVRLID</sequence>
<evidence type="ECO:0000256" key="1">
    <source>
        <dbReference type="ARBA" id="ARBA00006169"/>
    </source>
</evidence>
<dbReference type="CDD" id="cd06257">
    <property type="entry name" value="DnaJ"/>
    <property type="match status" value="1"/>
</dbReference>
<keyword evidence="2" id="KW-0479">Metal-binding</keyword>
<evidence type="ECO:0000259" key="7">
    <source>
        <dbReference type="PROSITE" id="PS51074"/>
    </source>
</evidence>
<feature type="domain" description="J" evidence="6">
    <location>
        <begin position="8"/>
        <end position="84"/>
    </location>
</feature>